<dbReference type="Proteomes" id="UP000030765">
    <property type="component" value="Unassembled WGS sequence"/>
</dbReference>
<name>A0A084W8P5_ANOSI</name>
<evidence type="ECO:0000313" key="1">
    <source>
        <dbReference type="EMBL" id="KFB46589.1"/>
    </source>
</evidence>
<dbReference type="EnsemblMetazoa" id="ASIC014628-RA">
    <property type="protein sequence ID" value="ASIC014628-PA"/>
    <property type="gene ID" value="ASIC014628"/>
</dbReference>
<gene>
    <name evidence="1" type="ORF">ZHAS_00014628</name>
</gene>
<sequence>MSTCSKTRRRIPLHNGIYLTNELFCPVTSTIILDALVTVAGFWPEYVKLHVHSGENYDELDDFSCFCCQIGNVLSQ</sequence>
<evidence type="ECO:0000313" key="2">
    <source>
        <dbReference type="EnsemblMetazoa" id="ASIC014628-PA"/>
    </source>
</evidence>
<proteinExistence type="predicted"/>
<reference evidence="2" key="2">
    <citation type="submission" date="2020-05" db="UniProtKB">
        <authorList>
            <consortium name="EnsemblMetazoa"/>
        </authorList>
    </citation>
    <scope>IDENTIFICATION</scope>
</reference>
<protein>
    <submittedName>
        <fullName evidence="1 2">Uncharacterized protein</fullName>
    </submittedName>
</protein>
<evidence type="ECO:0000313" key="3">
    <source>
        <dbReference type="Proteomes" id="UP000030765"/>
    </source>
</evidence>
<dbReference type="AlphaFoldDB" id="A0A084W8P5"/>
<keyword evidence="3" id="KW-1185">Reference proteome</keyword>
<dbReference type="VEuPathDB" id="VectorBase:ASIC014628"/>
<dbReference type="EMBL" id="KE525319">
    <property type="protein sequence ID" value="KFB46589.1"/>
    <property type="molecule type" value="Genomic_DNA"/>
</dbReference>
<accession>A0A084W8P5</accession>
<reference evidence="1 3" key="1">
    <citation type="journal article" date="2014" name="BMC Genomics">
        <title>Genome sequence of Anopheles sinensis provides insight into genetics basis of mosquito competence for malaria parasites.</title>
        <authorList>
            <person name="Zhou D."/>
            <person name="Zhang D."/>
            <person name="Ding G."/>
            <person name="Shi L."/>
            <person name="Hou Q."/>
            <person name="Ye Y."/>
            <person name="Xu Y."/>
            <person name="Zhou H."/>
            <person name="Xiong C."/>
            <person name="Li S."/>
            <person name="Yu J."/>
            <person name="Hong S."/>
            <person name="Yu X."/>
            <person name="Zou P."/>
            <person name="Chen C."/>
            <person name="Chang X."/>
            <person name="Wang W."/>
            <person name="Lv Y."/>
            <person name="Sun Y."/>
            <person name="Ma L."/>
            <person name="Shen B."/>
            <person name="Zhu C."/>
        </authorList>
    </citation>
    <scope>NUCLEOTIDE SEQUENCE [LARGE SCALE GENOMIC DNA]</scope>
</reference>
<dbReference type="EMBL" id="ATLV01021497">
    <property type="status" value="NOT_ANNOTATED_CDS"/>
    <property type="molecule type" value="Genomic_DNA"/>
</dbReference>
<organism evidence="1">
    <name type="scientific">Anopheles sinensis</name>
    <name type="common">Mosquito</name>
    <dbReference type="NCBI Taxonomy" id="74873"/>
    <lineage>
        <taxon>Eukaryota</taxon>
        <taxon>Metazoa</taxon>
        <taxon>Ecdysozoa</taxon>
        <taxon>Arthropoda</taxon>
        <taxon>Hexapoda</taxon>
        <taxon>Insecta</taxon>
        <taxon>Pterygota</taxon>
        <taxon>Neoptera</taxon>
        <taxon>Endopterygota</taxon>
        <taxon>Diptera</taxon>
        <taxon>Nematocera</taxon>
        <taxon>Culicoidea</taxon>
        <taxon>Culicidae</taxon>
        <taxon>Anophelinae</taxon>
        <taxon>Anopheles</taxon>
    </lineage>
</organism>